<sequence>MRTPSAIWTVPHSPNDANISRDNAQCIWRRRWQCKYRLLERPRQLQLLNSILRGGSPAAAVQLVVHSIVAQRERLRLQLSGQRERCVHVAMEIFGRGLQDPAERSKALNALYVATGGWETGQRIKREWDMFYDIREDLGNIEGELRILGANHYQGAEDWED</sequence>
<name>A0A163CHI0_DIDRA</name>
<comment type="caution">
    <text evidence="1">The sequence shown here is derived from an EMBL/GenBank/DDBJ whole genome shotgun (WGS) entry which is preliminary data.</text>
</comment>
<accession>A0A163CHI0</accession>
<evidence type="ECO:0000313" key="2">
    <source>
        <dbReference type="Proteomes" id="UP000076837"/>
    </source>
</evidence>
<dbReference type="AlphaFoldDB" id="A0A163CHI0"/>
<keyword evidence="2" id="KW-1185">Reference proteome</keyword>
<gene>
    <name evidence="1" type="ORF">ST47_g6359</name>
</gene>
<dbReference type="Proteomes" id="UP000076837">
    <property type="component" value="Unassembled WGS sequence"/>
</dbReference>
<protein>
    <submittedName>
        <fullName evidence="1">Uncharacterized protein</fullName>
    </submittedName>
</protein>
<organism evidence="1 2">
    <name type="scientific">Didymella rabiei</name>
    <name type="common">Chickpea ascochyta blight fungus</name>
    <name type="synonym">Mycosphaerella rabiei</name>
    <dbReference type="NCBI Taxonomy" id="5454"/>
    <lineage>
        <taxon>Eukaryota</taxon>
        <taxon>Fungi</taxon>
        <taxon>Dikarya</taxon>
        <taxon>Ascomycota</taxon>
        <taxon>Pezizomycotina</taxon>
        <taxon>Dothideomycetes</taxon>
        <taxon>Pleosporomycetidae</taxon>
        <taxon>Pleosporales</taxon>
        <taxon>Pleosporineae</taxon>
        <taxon>Didymellaceae</taxon>
        <taxon>Ascochyta</taxon>
    </lineage>
</organism>
<dbReference type="EMBL" id="JYNV01000213">
    <property type="protein sequence ID" value="KZM22466.1"/>
    <property type="molecule type" value="Genomic_DNA"/>
</dbReference>
<evidence type="ECO:0000313" key="1">
    <source>
        <dbReference type="EMBL" id="KZM22466.1"/>
    </source>
</evidence>
<proteinExistence type="predicted"/>
<reference evidence="1 2" key="1">
    <citation type="journal article" date="2016" name="Sci. Rep.">
        <title>Draft genome sequencing and secretome analysis of fungal phytopathogen Ascochyta rabiei provides insight into the necrotrophic effector repertoire.</title>
        <authorList>
            <person name="Verma S."/>
            <person name="Gazara R.K."/>
            <person name="Nizam S."/>
            <person name="Parween S."/>
            <person name="Chattopadhyay D."/>
            <person name="Verma P.K."/>
        </authorList>
    </citation>
    <scope>NUCLEOTIDE SEQUENCE [LARGE SCALE GENOMIC DNA]</scope>
    <source>
        <strain evidence="1 2">ArDII</strain>
    </source>
</reference>